<dbReference type="InterPro" id="IPR000086">
    <property type="entry name" value="NUDIX_hydrolase_dom"/>
</dbReference>
<evidence type="ECO:0000313" key="2">
    <source>
        <dbReference type="EMBL" id="SDO86585.1"/>
    </source>
</evidence>
<keyword evidence="3" id="KW-1185">Reference proteome</keyword>
<dbReference type="Pfam" id="PF00293">
    <property type="entry name" value="NUDIX"/>
    <property type="match status" value="1"/>
</dbReference>
<evidence type="ECO:0000313" key="3">
    <source>
        <dbReference type="Proteomes" id="UP000199651"/>
    </source>
</evidence>
<organism evidence="2 3">
    <name type="scientific">Actinokineospora alba</name>
    <dbReference type="NCBI Taxonomy" id="504798"/>
    <lineage>
        <taxon>Bacteria</taxon>
        <taxon>Bacillati</taxon>
        <taxon>Actinomycetota</taxon>
        <taxon>Actinomycetes</taxon>
        <taxon>Pseudonocardiales</taxon>
        <taxon>Pseudonocardiaceae</taxon>
        <taxon>Actinokineospora</taxon>
    </lineage>
</organism>
<sequence length="152" mass="17231">MVGVAIVRDFRLFVARRSQPGSVAGYWELPGAEVAPGEDESSALQRRFTTEFSISLRCVDRILSDRALTAWPTEDLDYDAALLRVWRCQLPSESTLDLDLGDPRPNFSVYDETRWVPIDDLDAVGPWREADRICAGEIADHYNADDLWQRAD</sequence>
<dbReference type="EMBL" id="FNJB01000005">
    <property type="protein sequence ID" value="SDO86585.1"/>
    <property type="molecule type" value="Genomic_DNA"/>
</dbReference>
<dbReference type="InterPro" id="IPR015797">
    <property type="entry name" value="NUDIX_hydrolase-like_dom_sf"/>
</dbReference>
<dbReference type="SUPFAM" id="SSF55811">
    <property type="entry name" value="Nudix"/>
    <property type="match status" value="1"/>
</dbReference>
<evidence type="ECO:0000259" key="1">
    <source>
        <dbReference type="PROSITE" id="PS51462"/>
    </source>
</evidence>
<name>A0A1H0N229_9PSEU</name>
<dbReference type="Gene3D" id="3.90.79.10">
    <property type="entry name" value="Nucleoside Triphosphate Pyrophosphohydrolase"/>
    <property type="match status" value="1"/>
</dbReference>
<dbReference type="STRING" id="504798.SAMN05421871_102202"/>
<feature type="domain" description="Nudix hydrolase" evidence="1">
    <location>
        <begin position="1"/>
        <end position="151"/>
    </location>
</feature>
<accession>A0A1H0N229</accession>
<dbReference type="AlphaFoldDB" id="A0A1H0N229"/>
<reference evidence="3" key="1">
    <citation type="submission" date="2016-10" db="EMBL/GenBank/DDBJ databases">
        <authorList>
            <person name="Varghese N."/>
            <person name="Submissions S."/>
        </authorList>
    </citation>
    <scope>NUCLEOTIDE SEQUENCE [LARGE SCALE GENOMIC DNA]</scope>
    <source>
        <strain evidence="3">IBRC-M 10655</strain>
    </source>
</reference>
<gene>
    <name evidence="2" type="ORF">SAMN05192558_105152</name>
</gene>
<protein>
    <submittedName>
        <fullName evidence="2">8-oxo-dGTP diphosphatase</fullName>
    </submittedName>
</protein>
<dbReference type="Proteomes" id="UP000199651">
    <property type="component" value="Unassembled WGS sequence"/>
</dbReference>
<dbReference type="PROSITE" id="PS51462">
    <property type="entry name" value="NUDIX"/>
    <property type="match status" value="1"/>
</dbReference>
<proteinExistence type="predicted"/>